<evidence type="ECO:0000313" key="2">
    <source>
        <dbReference type="Proteomes" id="UP000785679"/>
    </source>
</evidence>
<dbReference type="PANTHER" id="PTHR36454:SF1">
    <property type="entry name" value="DUF1015 DOMAIN-CONTAINING PROTEIN"/>
    <property type="match status" value="1"/>
</dbReference>
<dbReference type="InterPro" id="IPR008323">
    <property type="entry name" value="UCP033563"/>
</dbReference>
<accession>A0A8J8NMT6</accession>
<dbReference type="EMBL" id="RRYP01010745">
    <property type="protein sequence ID" value="TNV78188.1"/>
    <property type="molecule type" value="Genomic_DNA"/>
</dbReference>
<protein>
    <recommendedName>
        <fullName evidence="3">DUF1015 domain-containing protein</fullName>
    </recommendedName>
</protein>
<proteinExistence type="predicted"/>
<dbReference type="Pfam" id="PF06245">
    <property type="entry name" value="DUF1015"/>
    <property type="match status" value="1"/>
</dbReference>
<dbReference type="Proteomes" id="UP000785679">
    <property type="component" value="Unassembled WGS sequence"/>
</dbReference>
<comment type="caution">
    <text evidence="1">The sequence shown here is derived from an EMBL/GenBank/DDBJ whole genome shotgun (WGS) entry which is preliminary data.</text>
</comment>
<reference evidence="1" key="1">
    <citation type="submission" date="2019-06" db="EMBL/GenBank/DDBJ databases">
        <authorList>
            <person name="Zheng W."/>
        </authorList>
    </citation>
    <scope>NUCLEOTIDE SEQUENCE</scope>
    <source>
        <strain evidence="1">QDHG01</strain>
    </source>
</reference>
<name>A0A8J8NMT6_HALGN</name>
<dbReference type="PANTHER" id="PTHR36454">
    <property type="entry name" value="LMO2823 PROTEIN"/>
    <property type="match status" value="1"/>
</dbReference>
<dbReference type="AlphaFoldDB" id="A0A8J8NMT6"/>
<evidence type="ECO:0000313" key="1">
    <source>
        <dbReference type="EMBL" id="TNV78188.1"/>
    </source>
</evidence>
<dbReference type="OrthoDB" id="5004at2759"/>
<sequence>MGKDNLDKFKQQKWLEKDTESRFYIYSQAFEGKQPQYGLLSASSIEDYEKGLIKKHEKTLQKKEEDRTRLNDAQNANIEPVFLTYKNGDAISEKVCSLAKSLEPIYSIQTDDSVQHNFWKIDASENRFFVEEFKNIDCAYVADGHHRTAAAYNVGKQRREQALKQGLKVSGEEDFNYIMSLIYPAKELQIMDYNRIVTDLNGLTGKQLIVRMVEVGIDISVVRDVDPKPKFKHTFSMLLEGVWFSCAIPEHLINQSDPVKRLDVQILNDLVIDGLLGIKDVRTDKRIEFVGGIRGIGELERRYDRKVAFAMYPVSIEDLMSVADAGLIMPPKSTWFEPKPRSGFCIRQFDI</sequence>
<keyword evidence="2" id="KW-1185">Reference proteome</keyword>
<gene>
    <name evidence="1" type="ORF">FGO68_gene13843</name>
</gene>
<evidence type="ECO:0008006" key="3">
    <source>
        <dbReference type="Google" id="ProtNLM"/>
    </source>
</evidence>
<organism evidence="1 2">
    <name type="scientific">Halteria grandinella</name>
    <dbReference type="NCBI Taxonomy" id="5974"/>
    <lineage>
        <taxon>Eukaryota</taxon>
        <taxon>Sar</taxon>
        <taxon>Alveolata</taxon>
        <taxon>Ciliophora</taxon>
        <taxon>Intramacronucleata</taxon>
        <taxon>Spirotrichea</taxon>
        <taxon>Stichotrichia</taxon>
        <taxon>Sporadotrichida</taxon>
        <taxon>Halteriidae</taxon>
        <taxon>Halteria</taxon>
    </lineage>
</organism>